<feature type="non-terminal residue" evidence="9">
    <location>
        <position position="268"/>
    </location>
</feature>
<evidence type="ECO:0000256" key="3">
    <source>
        <dbReference type="ARBA" id="ARBA00022763"/>
    </source>
</evidence>
<dbReference type="PANTHER" id="PTHR33693">
    <property type="entry name" value="TYPE-5 URACIL-DNA GLYCOSYLASE"/>
    <property type="match status" value="1"/>
</dbReference>
<keyword evidence="6" id="KW-0411">Iron-sulfur</keyword>
<evidence type="ECO:0000256" key="2">
    <source>
        <dbReference type="ARBA" id="ARBA00022723"/>
    </source>
</evidence>
<dbReference type="InterPro" id="IPR051536">
    <property type="entry name" value="UDG_Type-4/5"/>
</dbReference>
<dbReference type="InterPro" id="IPR036895">
    <property type="entry name" value="Uracil-DNA_glycosylase-like_sf"/>
</dbReference>
<dbReference type="SUPFAM" id="SSF53098">
    <property type="entry name" value="Ribonuclease H-like"/>
    <property type="match status" value="1"/>
</dbReference>
<proteinExistence type="predicted"/>
<dbReference type="InterPro" id="IPR005122">
    <property type="entry name" value="Uracil-DNA_glycosylase-like"/>
</dbReference>
<reference evidence="9" key="1">
    <citation type="journal article" date="2015" name="Nature">
        <title>Complex archaea that bridge the gap between prokaryotes and eukaryotes.</title>
        <authorList>
            <person name="Spang A."/>
            <person name="Saw J.H."/>
            <person name="Jorgensen S.L."/>
            <person name="Zaremba-Niedzwiedzka K."/>
            <person name="Martijn J."/>
            <person name="Lind A.E."/>
            <person name="van Eijk R."/>
            <person name="Schleper C."/>
            <person name="Guy L."/>
            <person name="Ettema T.J."/>
        </authorList>
    </citation>
    <scope>NUCLEOTIDE SEQUENCE</scope>
</reference>
<evidence type="ECO:0000259" key="8">
    <source>
        <dbReference type="SMART" id="SM00986"/>
    </source>
</evidence>
<dbReference type="GO" id="GO:0097506">
    <property type="term" value="F:deaminated base DNA N-glycosylase activity"/>
    <property type="evidence" value="ECO:0007669"/>
    <property type="project" value="UniProtKB-ARBA"/>
</dbReference>
<keyword evidence="2" id="KW-0479">Metal-binding</keyword>
<evidence type="ECO:0000256" key="5">
    <source>
        <dbReference type="ARBA" id="ARBA00023004"/>
    </source>
</evidence>
<accession>A0A0F8WFV7</accession>
<keyword evidence="5" id="KW-0408">Iron</keyword>
<keyword evidence="4" id="KW-0378">Hydrolase</keyword>
<protein>
    <recommendedName>
        <fullName evidence="8">Uracil-DNA glycosylase-like domain-containing protein</fullName>
    </recommendedName>
</protein>
<dbReference type="Pfam" id="PF03167">
    <property type="entry name" value="UDG"/>
    <property type="match status" value="1"/>
</dbReference>
<gene>
    <name evidence="9" type="ORF">LCGC14_3074240</name>
</gene>
<name>A0A0F8WFV7_9ZZZZ</name>
<feature type="domain" description="Uracil-DNA glycosylase-like" evidence="8">
    <location>
        <begin position="19"/>
        <end position="182"/>
    </location>
</feature>
<dbReference type="SMART" id="SM00987">
    <property type="entry name" value="UreE_C"/>
    <property type="match status" value="1"/>
</dbReference>
<keyword evidence="7" id="KW-0234">DNA repair</keyword>
<dbReference type="SMART" id="SM00986">
    <property type="entry name" value="UDG"/>
    <property type="match status" value="1"/>
</dbReference>
<dbReference type="EMBL" id="LAZR01065474">
    <property type="protein sequence ID" value="KKK55468.1"/>
    <property type="molecule type" value="Genomic_DNA"/>
</dbReference>
<dbReference type="GO" id="GO:0006281">
    <property type="term" value="P:DNA repair"/>
    <property type="evidence" value="ECO:0007669"/>
    <property type="project" value="UniProtKB-KW"/>
</dbReference>
<sequence length="268" mass="30035">MKIARCEDCPWGTRGPAISGRGNPKAPLVFFAESPGRQEIRDGEPLVGPSGKVVEAVLPPEYQRKSEDDLWLSHEDILIINSLSCSPSKKTIPTLRRGVIACRERILSIVAEHPRKVIFAMGAGALWSLTGNYNLKVTQERGKIIPTDLASLGIATSVHPAYLMRGGGSFRQFKEDIKRGFDLLEDQVPKPFTDVTYTLHDTPTKIKKIIPKLLKQKLLFADIETTGYDFIDDRIIALGISYKTEHCDIFPREVFDTRTAFKNPKFRP</sequence>
<dbReference type="Gene3D" id="3.40.470.10">
    <property type="entry name" value="Uracil-DNA glycosylase-like domain"/>
    <property type="match status" value="1"/>
</dbReference>
<dbReference type="SUPFAM" id="SSF52141">
    <property type="entry name" value="Uracil-DNA glycosylase-like"/>
    <property type="match status" value="1"/>
</dbReference>
<evidence type="ECO:0000256" key="4">
    <source>
        <dbReference type="ARBA" id="ARBA00022801"/>
    </source>
</evidence>
<keyword evidence="1" id="KW-0004">4Fe-4S</keyword>
<evidence type="ECO:0000256" key="7">
    <source>
        <dbReference type="ARBA" id="ARBA00023204"/>
    </source>
</evidence>
<keyword evidence="3" id="KW-0227">DNA damage</keyword>
<dbReference type="GO" id="GO:0051539">
    <property type="term" value="F:4 iron, 4 sulfur cluster binding"/>
    <property type="evidence" value="ECO:0007669"/>
    <property type="project" value="UniProtKB-KW"/>
</dbReference>
<comment type="caution">
    <text evidence="9">The sequence shown here is derived from an EMBL/GenBank/DDBJ whole genome shotgun (WGS) entry which is preliminary data.</text>
</comment>
<dbReference type="AlphaFoldDB" id="A0A0F8WFV7"/>
<evidence type="ECO:0000313" key="9">
    <source>
        <dbReference type="EMBL" id="KKK55468.1"/>
    </source>
</evidence>
<dbReference type="InterPro" id="IPR012337">
    <property type="entry name" value="RNaseH-like_sf"/>
</dbReference>
<evidence type="ECO:0000256" key="6">
    <source>
        <dbReference type="ARBA" id="ARBA00023014"/>
    </source>
</evidence>
<dbReference type="PANTHER" id="PTHR33693:SF1">
    <property type="entry name" value="TYPE-4 URACIL-DNA GLYCOSYLASE"/>
    <property type="match status" value="1"/>
</dbReference>
<evidence type="ECO:0000256" key="1">
    <source>
        <dbReference type="ARBA" id="ARBA00022485"/>
    </source>
</evidence>
<organism evidence="9">
    <name type="scientific">marine sediment metagenome</name>
    <dbReference type="NCBI Taxonomy" id="412755"/>
    <lineage>
        <taxon>unclassified sequences</taxon>
        <taxon>metagenomes</taxon>
        <taxon>ecological metagenomes</taxon>
    </lineage>
</organism>
<dbReference type="GO" id="GO:0046872">
    <property type="term" value="F:metal ion binding"/>
    <property type="evidence" value="ECO:0007669"/>
    <property type="project" value="UniProtKB-KW"/>
</dbReference>